<dbReference type="PROSITE" id="PS50110">
    <property type="entry name" value="RESPONSE_REGULATORY"/>
    <property type="match status" value="1"/>
</dbReference>
<evidence type="ECO:0000313" key="8">
    <source>
        <dbReference type="Proteomes" id="UP000605846"/>
    </source>
</evidence>
<comment type="similarity">
    <text evidence="4">Belongs to the cyclic nucleotide phosphodiesterase family.</text>
</comment>
<organism evidence="7 8">
    <name type="scientific">Apophysomyces ossiformis</name>
    <dbReference type="NCBI Taxonomy" id="679940"/>
    <lineage>
        <taxon>Eukaryota</taxon>
        <taxon>Fungi</taxon>
        <taxon>Fungi incertae sedis</taxon>
        <taxon>Mucoromycota</taxon>
        <taxon>Mucoromycotina</taxon>
        <taxon>Mucoromycetes</taxon>
        <taxon>Mucorales</taxon>
        <taxon>Mucorineae</taxon>
        <taxon>Mucoraceae</taxon>
        <taxon>Apophysomyces</taxon>
    </lineage>
</organism>
<dbReference type="InterPro" id="IPR001789">
    <property type="entry name" value="Sig_transdc_resp-reg_receiver"/>
</dbReference>
<dbReference type="Gene3D" id="3.40.50.2300">
    <property type="match status" value="1"/>
</dbReference>
<dbReference type="OrthoDB" id="546632at2759"/>
<comment type="cofactor">
    <cofactor evidence="4">
        <name>a divalent metal cation</name>
        <dbReference type="ChEBI" id="CHEBI:60240"/>
    </cofactor>
    <text evidence="4">Binds 2 divalent metal cations per subunit. Site 1 may preferentially bind zinc ions, while site 2 has a preference for magnesium and/or manganese ions.</text>
</comment>
<feature type="domain" description="PDEase" evidence="6">
    <location>
        <begin position="223"/>
        <end position="571"/>
    </location>
</feature>
<evidence type="ECO:0000313" key="7">
    <source>
        <dbReference type="EMBL" id="KAF7726028.1"/>
    </source>
</evidence>
<gene>
    <name evidence="7" type="primary">PDE2_4</name>
    <name evidence="7" type="ORF">EC973_009091</name>
</gene>
<reference evidence="7" key="1">
    <citation type="submission" date="2020-01" db="EMBL/GenBank/DDBJ databases">
        <title>Genome Sequencing of Three Apophysomyces-Like Fungal Strains Confirms a Novel Fungal Genus in the Mucoromycota with divergent Burkholderia-like Endosymbiotic Bacteria.</title>
        <authorList>
            <person name="Stajich J.E."/>
            <person name="Macias A.M."/>
            <person name="Carter-House D."/>
            <person name="Lovett B."/>
            <person name="Kasson L.R."/>
            <person name="Berry K."/>
            <person name="Grigoriev I."/>
            <person name="Chang Y."/>
            <person name="Spatafora J."/>
            <person name="Kasson M.T."/>
        </authorList>
    </citation>
    <scope>NUCLEOTIDE SEQUENCE</scope>
    <source>
        <strain evidence="7">NRRL A-21654</strain>
    </source>
</reference>
<name>A0A8H7EPC4_9FUNG</name>
<dbReference type="InterPro" id="IPR002073">
    <property type="entry name" value="PDEase_catalytic_dom"/>
</dbReference>
<dbReference type="AlphaFoldDB" id="A0A8H7EPC4"/>
<dbReference type="PROSITE" id="PS00126">
    <property type="entry name" value="PDEASE_I_1"/>
    <property type="match status" value="1"/>
</dbReference>
<dbReference type="Proteomes" id="UP000605846">
    <property type="component" value="Unassembled WGS sequence"/>
</dbReference>
<evidence type="ECO:0000256" key="4">
    <source>
        <dbReference type="RuleBase" id="RU363067"/>
    </source>
</evidence>
<dbReference type="GO" id="GO:0004114">
    <property type="term" value="F:3',5'-cyclic-nucleotide phosphodiesterase activity"/>
    <property type="evidence" value="ECO:0007669"/>
    <property type="project" value="InterPro"/>
</dbReference>
<dbReference type="Gene3D" id="1.10.1300.10">
    <property type="entry name" value="3'5'-cyclic nucleotide phosphodiesterase, catalytic domain"/>
    <property type="match status" value="1"/>
</dbReference>
<dbReference type="InterPro" id="IPR036971">
    <property type="entry name" value="PDEase_catalytic_dom_sf"/>
</dbReference>
<accession>A0A8H7EPC4</accession>
<proteinExistence type="inferred from homology"/>
<protein>
    <recommendedName>
        <fullName evidence="4">Phosphodiesterase</fullName>
        <ecNumber evidence="4">3.1.4.-</ecNumber>
    </recommendedName>
</protein>
<evidence type="ECO:0000256" key="1">
    <source>
        <dbReference type="ARBA" id="ARBA00022723"/>
    </source>
</evidence>
<dbReference type="PROSITE" id="PS51845">
    <property type="entry name" value="PDEASE_I_2"/>
    <property type="match status" value="1"/>
</dbReference>
<dbReference type="EC" id="3.1.4.-" evidence="4"/>
<dbReference type="CDD" id="cd00077">
    <property type="entry name" value="HDc"/>
    <property type="match status" value="1"/>
</dbReference>
<keyword evidence="1 4" id="KW-0479">Metal-binding</keyword>
<comment type="caution">
    <text evidence="7">The sequence shown here is derived from an EMBL/GenBank/DDBJ whole genome shotgun (WGS) entry which is preliminary data.</text>
</comment>
<dbReference type="EMBL" id="JABAYA010000085">
    <property type="protein sequence ID" value="KAF7726028.1"/>
    <property type="molecule type" value="Genomic_DNA"/>
</dbReference>
<dbReference type="GO" id="GO:0046872">
    <property type="term" value="F:metal ion binding"/>
    <property type="evidence" value="ECO:0007669"/>
    <property type="project" value="UniProtKB-KW"/>
</dbReference>
<dbReference type="InterPro" id="IPR011006">
    <property type="entry name" value="CheY-like_superfamily"/>
</dbReference>
<keyword evidence="8" id="KW-1185">Reference proteome</keyword>
<evidence type="ECO:0000259" key="5">
    <source>
        <dbReference type="PROSITE" id="PS50110"/>
    </source>
</evidence>
<sequence length="571" mass="65290">MEPEQCSVIYIANTSEYHESLDVLRSVFKDGKIANLKRPLIHGFFHIHPLQPVSLASNNPRIVSTLQSRNTPTLVLFDIDNHNHNHTTHPNLELLRTVVEISREGRLRNIVPIVCSTSDSPEFMVKCLRYGAADYLLKPLREDVVKTMFLNAYRYQAGQHQQQQQQQQQAKQGTSGSALRRASQATGEMWAHFQDRIKAVFSKENNWLSQTVVDYYAPLPSIRRSSMSSVPSDRIRSLREEICSWDFRPLELDDKNLIQCVYMIFEQVLSLPGLESFCISGDNMYNFILDIFNAYHNTNPYHNFRHAVDVLQATYYMLCMSGSLIPMNKTTKASGEILSPSAPSKDIHELLRPIDILALLMASIGHDIGHPGVNNMFMINTSTPLAILYNDRSVLESFHSMAFFHLFHKNCLNYMKDFRQHPHYGAFRQTVVHCILATDMGLHSDYVNKIKEQAQQIRENTLDLEDPAVCERHRLTLCTALIKCADISNVARPFASAKKWAQTLAEEFFKQGDLEKELGMPVTATNERGKVPLEDFQLTFMRQMALDLYESVQTILPGKYLNPLPKVQFCT</sequence>
<dbReference type="InterPro" id="IPR023174">
    <property type="entry name" value="PDEase_CS"/>
</dbReference>
<dbReference type="GO" id="GO:0000160">
    <property type="term" value="P:phosphorelay signal transduction system"/>
    <property type="evidence" value="ECO:0007669"/>
    <property type="project" value="InterPro"/>
</dbReference>
<keyword evidence="2 4" id="KW-0378">Hydrolase</keyword>
<evidence type="ECO:0000256" key="3">
    <source>
        <dbReference type="PROSITE-ProRule" id="PRU00169"/>
    </source>
</evidence>
<dbReference type="SUPFAM" id="SSF52172">
    <property type="entry name" value="CheY-like"/>
    <property type="match status" value="1"/>
</dbReference>
<dbReference type="SUPFAM" id="SSF109604">
    <property type="entry name" value="HD-domain/PDEase-like"/>
    <property type="match status" value="1"/>
</dbReference>
<feature type="domain" description="Response regulatory" evidence="5">
    <location>
        <begin position="1"/>
        <end position="153"/>
    </location>
</feature>
<dbReference type="PANTHER" id="PTHR11347">
    <property type="entry name" value="CYCLIC NUCLEOTIDE PHOSPHODIESTERASE"/>
    <property type="match status" value="1"/>
</dbReference>
<feature type="modified residue" description="4-aspartylphosphate" evidence="3">
    <location>
        <position position="78"/>
    </location>
</feature>
<dbReference type="Pfam" id="PF00233">
    <property type="entry name" value="PDEase_I"/>
    <property type="match status" value="1"/>
</dbReference>
<evidence type="ECO:0000259" key="6">
    <source>
        <dbReference type="PROSITE" id="PS51845"/>
    </source>
</evidence>
<evidence type="ECO:0000256" key="2">
    <source>
        <dbReference type="ARBA" id="ARBA00022801"/>
    </source>
</evidence>
<dbReference type="SMART" id="SM00471">
    <property type="entry name" value="HDc"/>
    <property type="match status" value="1"/>
</dbReference>
<keyword evidence="3" id="KW-0597">Phosphoprotein</keyword>
<dbReference type="InterPro" id="IPR003607">
    <property type="entry name" value="HD/PDEase_dom"/>
</dbReference>